<keyword evidence="3" id="KW-1185">Reference proteome</keyword>
<feature type="domain" description="HAM1-like C-terminal" evidence="1">
    <location>
        <begin position="256"/>
        <end position="311"/>
    </location>
</feature>
<evidence type="ECO:0000313" key="3">
    <source>
        <dbReference type="Proteomes" id="UP000054166"/>
    </source>
</evidence>
<dbReference type="InterPro" id="IPR027842">
    <property type="entry name" value="HAM1-like_C"/>
</dbReference>
<reference evidence="2 3" key="1">
    <citation type="submission" date="2014-04" db="EMBL/GenBank/DDBJ databases">
        <authorList>
            <consortium name="DOE Joint Genome Institute"/>
            <person name="Kuo A."/>
            <person name="Tarkka M."/>
            <person name="Buscot F."/>
            <person name="Kohler A."/>
            <person name="Nagy L.G."/>
            <person name="Floudas D."/>
            <person name="Copeland A."/>
            <person name="Barry K.W."/>
            <person name="Cichocki N."/>
            <person name="Veneault-Fourrey C."/>
            <person name="LaButti K."/>
            <person name="Lindquist E.A."/>
            <person name="Lipzen A."/>
            <person name="Lundell T."/>
            <person name="Morin E."/>
            <person name="Murat C."/>
            <person name="Sun H."/>
            <person name="Tunlid A."/>
            <person name="Henrissat B."/>
            <person name="Grigoriev I.V."/>
            <person name="Hibbett D.S."/>
            <person name="Martin F."/>
            <person name="Nordberg H.P."/>
            <person name="Cantor M.N."/>
            <person name="Hua S.X."/>
        </authorList>
    </citation>
    <scope>NUCLEOTIDE SEQUENCE [LARGE SCALE GENOMIC DNA]</scope>
    <source>
        <strain evidence="2 3">F 1598</strain>
    </source>
</reference>
<dbReference type="Pfam" id="PF14613">
    <property type="entry name" value="HAM1_C"/>
    <property type="match status" value="1"/>
</dbReference>
<dbReference type="Proteomes" id="UP000054166">
    <property type="component" value="Unassembled WGS sequence"/>
</dbReference>
<proteinExistence type="predicted"/>
<protein>
    <recommendedName>
        <fullName evidence="1">HAM1-like C-terminal domain-containing protein</fullName>
    </recommendedName>
</protein>
<dbReference type="EMBL" id="KN833092">
    <property type="protein sequence ID" value="KIM73132.1"/>
    <property type="molecule type" value="Genomic_DNA"/>
</dbReference>
<evidence type="ECO:0000313" key="2">
    <source>
        <dbReference type="EMBL" id="KIM73132.1"/>
    </source>
</evidence>
<name>A0A0C3B755_PILCF</name>
<accession>A0A0C3B755</accession>
<gene>
    <name evidence="2" type="ORF">PILCRDRAFT_15516</name>
</gene>
<dbReference type="HOGENOM" id="CLU_885993_0_0_1"/>
<dbReference type="STRING" id="765440.A0A0C3B755"/>
<dbReference type="OrthoDB" id="19394at2759"/>
<reference evidence="3" key="2">
    <citation type="submission" date="2015-01" db="EMBL/GenBank/DDBJ databases">
        <title>Evolutionary Origins and Diversification of the Mycorrhizal Mutualists.</title>
        <authorList>
            <consortium name="DOE Joint Genome Institute"/>
            <consortium name="Mycorrhizal Genomics Consortium"/>
            <person name="Kohler A."/>
            <person name="Kuo A."/>
            <person name="Nagy L.G."/>
            <person name="Floudas D."/>
            <person name="Copeland A."/>
            <person name="Barry K.W."/>
            <person name="Cichocki N."/>
            <person name="Veneault-Fourrey C."/>
            <person name="LaButti K."/>
            <person name="Lindquist E.A."/>
            <person name="Lipzen A."/>
            <person name="Lundell T."/>
            <person name="Morin E."/>
            <person name="Murat C."/>
            <person name="Riley R."/>
            <person name="Ohm R."/>
            <person name="Sun H."/>
            <person name="Tunlid A."/>
            <person name="Henrissat B."/>
            <person name="Grigoriev I.V."/>
            <person name="Hibbett D.S."/>
            <person name="Martin F."/>
        </authorList>
    </citation>
    <scope>NUCLEOTIDE SEQUENCE [LARGE SCALE GENOMIC DNA]</scope>
    <source>
        <strain evidence="3">F 1598</strain>
    </source>
</reference>
<dbReference type="InParanoid" id="A0A0C3B755"/>
<evidence type="ECO:0000259" key="1">
    <source>
        <dbReference type="Pfam" id="PF14613"/>
    </source>
</evidence>
<dbReference type="AlphaFoldDB" id="A0A0C3B755"/>
<sequence>MYVEEPSTRISVDTLSDAEDGIRLSLLDIFGSENEGAGARRGERRGKGMYAIHQYRDLFESTAAWEGSDVDQESESIAIPLAPILQSSPSSSLSLPSILPGSILPMSPTHTLRDLLKLSNLHLYHHNRMSNVLQGASHQLFQHQPGCWKLMCTENGRVLYTRMESTNEMMDVVIENLTHSSCNLFPNDISLEAQFRQALALPIYHPDMTSLRLHWPDAGGYSRRHLLQEEERYSPAQRLWSNSHCPHRLLRQGQIFSIRDSKHDFMRKRLKPLATGLVKKQIQKAIQHSITAALEYVNGRLVGVRDCMVQAQGR</sequence>
<organism evidence="2 3">
    <name type="scientific">Piloderma croceum (strain F 1598)</name>
    <dbReference type="NCBI Taxonomy" id="765440"/>
    <lineage>
        <taxon>Eukaryota</taxon>
        <taxon>Fungi</taxon>
        <taxon>Dikarya</taxon>
        <taxon>Basidiomycota</taxon>
        <taxon>Agaricomycotina</taxon>
        <taxon>Agaricomycetes</taxon>
        <taxon>Agaricomycetidae</taxon>
        <taxon>Atheliales</taxon>
        <taxon>Atheliaceae</taxon>
        <taxon>Piloderma</taxon>
    </lineage>
</organism>